<name>A0A1B6I2I7_9HEMI</name>
<dbReference type="InterPro" id="IPR002999">
    <property type="entry name" value="Tudor"/>
</dbReference>
<dbReference type="SMART" id="SM00333">
    <property type="entry name" value="TUDOR"/>
    <property type="match status" value="7"/>
</dbReference>
<feature type="domain" description="Tudor" evidence="2">
    <location>
        <begin position="104"/>
        <end position="161"/>
    </location>
</feature>
<sequence length="1739" mass="192756">QFVAKHFLTKSFQVVLVDNESGANINTAMGASEEEIQTISSKLGQMNLLPLQYVAGTSFTTQMTWYLSPAEFYLQPMDTNPEFRAMMQQMQSLVRTGTSQQSGQLKKGDYVIARFKSDKVLYRALVKEAGYAVTVQFVDYGNTESVDNNSVWAMEPQFATLPIQAFSCSLAGVQPVGDSWPLANSTELDLQFDAETLECTVLQSIDEESKYLVKLSKQGEDLAQKIIDAGFAIASSEDATSELDTTLLVNQLLRVTLLRLGEDYSLYVQPAPEDAELLSLEAEAGHGIRCCLSAVRDDATDEERAQLGQLQAATALIIHVDAVLPDGLQVTVYDSEGQLLALQANETPAVAKVCSMPVLGTNQKVWIAHASDNGIFLHKVAFADSLSQLLQALYEFYNVSENVELEWAEGDLCCAKSVNDEQWYRAKILKIGDEIKVQYIDYGNEETLPISNLRKLDPSFYTPHTFALKVSLHVSWLVPMENLLELAGETEYNAVVLKSDAGWVVELVDSSGQSLTEKLVELGFAVALENSPFKRVVEGGRFVEGSSIPISVSFIDSPLQLWIFVGDDVELVEALQDRLQEAATKLPSLEEPSDIFAAKFSDGLWYRAVKLNDSLVRFIDYGNSDTVDMSDIKALSADFLEHSEGYAVKVELPVADFTEEATGRLEELLVSSEIGSEEEVVAHILSVKENSIVADILKGGKSVIDILVEENLGTRLHTVSSGFISHVNSLNDFFIQQVGCEESLKTVSDTMLTAESFDPVSQINVGDIVAALYTEDGLWYRARVTKHSDNETEVLFIDYGNSATATDFRVLPLDLASRSPLAKHCTLQKPDGVITWPESAFEKFIEISADGCTQFEFNSLDQEDPATVALTCGGKCVSEELKLFCDIVVEDAKVLDSASNEYTDYDKIVYISHINSASDFYVQLEGAEAELDILKKELTDVSSFETLEQIQDKEKLVGSFFVDDEQWYRAKILNTTELGSEVLFVDYGNSAIATSFVKLPETLEIKSPVAIHCALGKTGWPEEATNHLVELSGAGSVPFAMKILEEGYPNIVSLMLEGKVIEKELSDLFEQPSTEEKNEVEEFVDPDTLPTEIRSNTVQSIELVYLIHVNSPSDFFLHTAEATQLVEEISERLIAAEDFPSIEESAISQGKMVAAQFDEDVLWYRAKVIDHSENETKVLFIDYGNTAKVARMKNLPEDLLATPPLAMHCSLQMMGCKEWSVKACQTFNKLANGEGVTFSLEVVSEGEPNTVVLYLNGESVAEQLILLSGLVTEEGTNNAEEPFEAASLLDEDEQKDLYVSSSKDCTGEIEQGQGDVAHVSMPSDISKKDEEIHDMKSSVVQPPKSQDIPFDISEDKSVRIVEISHFNNTNDFYIQFNDDKDNLMQIADEMFEGENFENMLDSEEILAAKYTVDNLWYRAKILNTDKHGSSVLFVDYGNVDITNEFRKLPNHLAEIKPLAKHCCLKSPRGYWTESTDEKLSSLAGIGGFTFDMKVVEEGDPCVVDFFLDGNSLSQRFCEQEITEEQGEMEKVILQSVENQISENVEKDVEKITDELIYNAVSSGNSEMVAPCAEESKLDGGLKSNQSEVQTPEIKNKLNDENKKNIEEITDEIVLNAVTSSESEAEDKTVHIDDLKTKLYEDVPIHETKPTKYLNEEKETLDKTSSNSSNTSNGVDEEDFEDPKKNITVTKHVDKQMDINVTKEDVKTPGNTSPSTPRRSDIDEHIVPGCISSGKPPEES</sequence>
<dbReference type="PANTHER" id="PTHR22948">
    <property type="entry name" value="TUDOR DOMAIN CONTAINING PROTEIN"/>
    <property type="match status" value="1"/>
</dbReference>
<accession>A0A1B6I2I7</accession>
<feature type="domain" description="Tudor" evidence="2">
    <location>
        <begin position="588"/>
        <end position="642"/>
    </location>
</feature>
<evidence type="ECO:0000256" key="1">
    <source>
        <dbReference type="SAM" id="MobiDB-lite"/>
    </source>
</evidence>
<evidence type="ECO:0000259" key="2">
    <source>
        <dbReference type="PROSITE" id="PS50304"/>
    </source>
</evidence>
<reference evidence="3" key="1">
    <citation type="submission" date="2015-11" db="EMBL/GenBank/DDBJ databases">
        <title>De novo transcriptome assembly of four potential Pierce s Disease insect vectors from Arizona vineyards.</title>
        <authorList>
            <person name="Tassone E.E."/>
        </authorList>
    </citation>
    <scope>NUCLEOTIDE SEQUENCE</scope>
</reference>
<dbReference type="Gene3D" id="2.30.30.140">
    <property type="match status" value="7"/>
</dbReference>
<dbReference type="SUPFAM" id="SSF63748">
    <property type="entry name" value="Tudor/PWWP/MBT"/>
    <property type="match status" value="7"/>
</dbReference>
<protein>
    <recommendedName>
        <fullName evidence="2">Tudor domain-containing protein</fullName>
    </recommendedName>
</protein>
<dbReference type="Pfam" id="PF00567">
    <property type="entry name" value="TUDOR"/>
    <property type="match status" value="7"/>
</dbReference>
<organism evidence="3">
    <name type="scientific">Homalodisca liturata</name>
    <dbReference type="NCBI Taxonomy" id="320908"/>
    <lineage>
        <taxon>Eukaryota</taxon>
        <taxon>Metazoa</taxon>
        <taxon>Ecdysozoa</taxon>
        <taxon>Arthropoda</taxon>
        <taxon>Hexapoda</taxon>
        <taxon>Insecta</taxon>
        <taxon>Pterygota</taxon>
        <taxon>Neoptera</taxon>
        <taxon>Paraneoptera</taxon>
        <taxon>Hemiptera</taxon>
        <taxon>Auchenorrhyncha</taxon>
        <taxon>Membracoidea</taxon>
        <taxon>Cicadellidae</taxon>
        <taxon>Cicadellinae</taxon>
        <taxon>Proconiini</taxon>
        <taxon>Homalodisca</taxon>
    </lineage>
</organism>
<dbReference type="PANTHER" id="PTHR22948:SF29">
    <property type="entry name" value="FI02030P-RELATED"/>
    <property type="match status" value="1"/>
</dbReference>
<dbReference type="EMBL" id="GECU01026573">
    <property type="protein sequence ID" value="JAS81133.1"/>
    <property type="molecule type" value="Transcribed_RNA"/>
</dbReference>
<feature type="domain" description="Tudor" evidence="2">
    <location>
        <begin position="1399"/>
        <end position="1457"/>
    </location>
</feature>
<dbReference type="GO" id="GO:0005737">
    <property type="term" value="C:cytoplasm"/>
    <property type="evidence" value="ECO:0007669"/>
    <property type="project" value="UniProtKB-ARBA"/>
</dbReference>
<feature type="region of interest" description="Disordered" evidence="1">
    <location>
        <begin position="1647"/>
        <end position="1739"/>
    </location>
</feature>
<feature type="domain" description="Tudor" evidence="2">
    <location>
        <begin position="950"/>
        <end position="1008"/>
    </location>
</feature>
<dbReference type="InterPro" id="IPR050621">
    <property type="entry name" value="Tudor_domain_containing"/>
</dbReference>
<feature type="domain" description="Tudor" evidence="2">
    <location>
        <begin position="1146"/>
        <end position="1204"/>
    </location>
</feature>
<gene>
    <name evidence="3" type="ORF">g.51015</name>
</gene>
<feature type="compositionally biased region" description="Basic and acidic residues" evidence="1">
    <location>
        <begin position="1690"/>
        <end position="1706"/>
    </location>
</feature>
<feature type="domain" description="Tudor" evidence="2">
    <location>
        <begin position="406"/>
        <end position="463"/>
    </location>
</feature>
<feature type="compositionally biased region" description="Low complexity" evidence="1">
    <location>
        <begin position="1663"/>
        <end position="1672"/>
    </location>
</feature>
<dbReference type="Gene3D" id="2.40.50.90">
    <property type="match status" value="4"/>
</dbReference>
<feature type="domain" description="Tudor" evidence="2">
    <location>
        <begin position="762"/>
        <end position="820"/>
    </location>
</feature>
<dbReference type="InterPro" id="IPR035437">
    <property type="entry name" value="SNase_OB-fold_sf"/>
</dbReference>
<proteinExistence type="predicted"/>
<dbReference type="FunFam" id="2.30.30.140:FF:000018">
    <property type="entry name" value="Serine/threonine-protein kinase 31"/>
    <property type="match status" value="4"/>
</dbReference>
<dbReference type="PROSITE" id="PS50304">
    <property type="entry name" value="TUDOR"/>
    <property type="match status" value="7"/>
</dbReference>
<feature type="compositionally biased region" description="Basic and acidic residues" evidence="1">
    <location>
        <begin position="1647"/>
        <end position="1661"/>
    </location>
</feature>
<evidence type="ECO:0000313" key="3">
    <source>
        <dbReference type="EMBL" id="JAS81133.1"/>
    </source>
</evidence>
<feature type="non-terminal residue" evidence="3">
    <location>
        <position position="1"/>
    </location>
</feature>